<evidence type="ECO:0000256" key="2">
    <source>
        <dbReference type="ARBA" id="ARBA00007193"/>
    </source>
</evidence>
<gene>
    <name evidence="15" type="ORF">CGOC_LOCUS1954</name>
</gene>
<evidence type="ECO:0000256" key="3">
    <source>
        <dbReference type="ARBA" id="ARBA00022448"/>
    </source>
</evidence>
<dbReference type="OrthoDB" id="6021021at2759"/>
<evidence type="ECO:0000256" key="12">
    <source>
        <dbReference type="ARBA" id="ARBA00023303"/>
    </source>
</evidence>
<evidence type="ECO:0000256" key="9">
    <source>
        <dbReference type="ARBA" id="ARBA00023136"/>
    </source>
</evidence>
<dbReference type="Pfam" id="PF00858">
    <property type="entry name" value="ASC"/>
    <property type="match status" value="1"/>
</dbReference>
<dbReference type="InterPro" id="IPR001873">
    <property type="entry name" value="ENaC"/>
</dbReference>
<evidence type="ECO:0000256" key="10">
    <source>
        <dbReference type="ARBA" id="ARBA00023180"/>
    </source>
</evidence>
<evidence type="ECO:0000256" key="8">
    <source>
        <dbReference type="ARBA" id="ARBA00023065"/>
    </source>
</evidence>
<keyword evidence="9 14" id="KW-0472">Membrane</keyword>
<keyword evidence="12 13" id="KW-0407">Ion channel</keyword>
<evidence type="ECO:0000256" key="6">
    <source>
        <dbReference type="ARBA" id="ARBA00022989"/>
    </source>
</evidence>
<keyword evidence="11 13" id="KW-0739">Sodium transport</keyword>
<keyword evidence="8 13" id="KW-0406">Ion transport</keyword>
<keyword evidence="3 13" id="KW-0813">Transport</keyword>
<dbReference type="GO" id="GO:0016020">
    <property type="term" value="C:membrane"/>
    <property type="evidence" value="ECO:0007669"/>
    <property type="project" value="UniProtKB-SubCell"/>
</dbReference>
<dbReference type="Proteomes" id="UP000271889">
    <property type="component" value="Unassembled WGS sequence"/>
</dbReference>
<feature type="transmembrane region" description="Helical" evidence="14">
    <location>
        <begin position="37"/>
        <end position="58"/>
    </location>
</feature>
<keyword evidence="5 13" id="KW-0812">Transmembrane</keyword>
<evidence type="ECO:0000256" key="4">
    <source>
        <dbReference type="ARBA" id="ARBA00022461"/>
    </source>
</evidence>
<sequence>MHLVHNEPWAAVRRFLNNTTAHGLPRIPTARNKRGKLFWITVWLSFFTVFLVQALILISKYHNRHPMIVITASCLFYSKNRYIPFLKLESQYPLTKKLRFSPADPH</sequence>
<comment type="subcellular location">
    <subcellularLocation>
        <location evidence="1">Membrane</location>
        <topology evidence="1">Multi-pass membrane protein</topology>
    </subcellularLocation>
</comment>
<comment type="similarity">
    <text evidence="2 13">Belongs to the amiloride-sensitive sodium channel (TC 1.A.6) family.</text>
</comment>
<protein>
    <submittedName>
        <fullName evidence="15">Uncharacterized protein</fullName>
    </submittedName>
</protein>
<evidence type="ECO:0000256" key="11">
    <source>
        <dbReference type="ARBA" id="ARBA00023201"/>
    </source>
</evidence>
<evidence type="ECO:0000256" key="13">
    <source>
        <dbReference type="RuleBase" id="RU000679"/>
    </source>
</evidence>
<keyword evidence="16" id="KW-1185">Reference proteome</keyword>
<dbReference type="AlphaFoldDB" id="A0A3P6QIJ0"/>
<accession>A0A3P6QIJ0</accession>
<evidence type="ECO:0000256" key="7">
    <source>
        <dbReference type="ARBA" id="ARBA00023053"/>
    </source>
</evidence>
<evidence type="ECO:0000256" key="5">
    <source>
        <dbReference type="ARBA" id="ARBA00022692"/>
    </source>
</evidence>
<evidence type="ECO:0000256" key="1">
    <source>
        <dbReference type="ARBA" id="ARBA00004141"/>
    </source>
</evidence>
<dbReference type="GO" id="GO:0005272">
    <property type="term" value="F:sodium channel activity"/>
    <property type="evidence" value="ECO:0007669"/>
    <property type="project" value="UniProtKB-KW"/>
</dbReference>
<keyword evidence="6 14" id="KW-1133">Transmembrane helix</keyword>
<dbReference type="EMBL" id="UYRV01004079">
    <property type="protein sequence ID" value="VDK51076.1"/>
    <property type="molecule type" value="Genomic_DNA"/>
</dbReference>
<keyword evidence="4 13" id="KW-0894">Sodium channel</keyword>
<keyword evidence="7" id="KW-0915">Sodium</keyword>
<name>A0A3P6QIJ0_CYLGO</name>
<organism evidence="15 16">
    <name type="scientific">Cylicostephanus goldi</name>
    <name type="common">Nematode worm</name>
    <dbReference type="NCBI Taxonomy" id="71465"/>
    <lineage>
        <taxon>Eukaryota</taxon>
        <taxon>Metazoa</taxon>
        <taxon>Ecdysozoa</taxon>
        <taxon>Nematoda</taxon>
        <taxon>Chromadorea</taxon>
        <taxon>Rhabditida</taxon>
        <taxon>Rhabditina</taxon>
        <taxon>Rhabditomorpha</taxon>
        <taxon>Strongyloidea</taxon>
        <taxon>Strongylidae</taxon>
        <taxon>Cylicostephanus</taxon>
    </lineage>
</organism>
<keyword evidence="10" id="KW-0325">Glycoprotein</keyword>
<evidence type="ECO:0000313" key="16">
    <source>
        <dbReference type="Proteomes" id="UP000271889"/>
    </source>
</evidence>
<evidence type="ECO:0000256" key="14">
    <source>
        <dbReference type="SAM" id="Phobius"/>
    </source>
</evidence>
<proteinExistence type="inferred from homology"/>
<reference evidence="15 16" key="1">
    <citation type="submission" date="2018-11" db="EMBL/GenBank/DDBJ databases">
        <authorList>
            <consortium name="Pathogen Informatics"/>
        </authorList>
    </citation>
    <scope>NUCLEOTIDE SEQUENCE [LARGE SCALE GENOMIC DNA]</scope>
</reference>
<evidence type="ECO:0000313" key="15">
    <source>
        <dbReference type="EMBL" id="VDK51076.1"/>
    </source>
</evidence>